<organism evidence="1 2">
    <name type="scientific">Populus alba</name>
    <name type="common">White poplar</name>
    <dbReference type="NCBI Taxonomy" id="43335"/>
    <lineage>
        <taxon>Eukaryota</taxon>
        <taxon>Viridiplantae</taxon>
        <taxon>Streptophyta</taxon>
        <taxon>Embryophyta</taxon>
        <taxon>Tracheophyta</taxon>
        <taxon>Spermatophyta</taxon>
        <taxon>Magnoliopsida</taxon>
        <taxon>eudicotyledons</taxon>
        <taxon>Gunneridae</taxon>
        <taxon>Pentapetalae</taxon>
        <taxon>rosids</taxon>
        <taxon>fabids</taxon>
        <taxon>Malpighiales</taxon>
        <taxon>Salicaceae</taxon>
        <taxon>Saliceae</taxon>
        <taxon>Populus</taxon>
    </lineage>
</organism>
<dbReference type="Proteomes" id="UP000309997">
    <property type="component" value="Unassembled WGS sequence"/>
</dbReference>
<protein>
    <submittedName>
        <fullName evidence="1">Uncharacterized protein</fullName>
    </submittedName>
</protein>
<accession>A0ACC4AS53</accession>
<proteinExistence type="predicted"/>
<comment type="caution">
    <text evidence="1">The sequence shown here is derived from an EMBL/GenBank/DDBJ whole genome shotgun (WGS) entry which is preliminary data.</text>
</comment>
<gene>
    <name evidence="1" type="ORF">D5086_028972</name>
</gene>
<evidence type="ECO:0000313" key="1">
    <source>
        <dbReference type="EMBL" id="KAL3569082.1"/>
    </source>
</evidence>
<name>A0ACC4AS53_POPAL</name>
<dbReference type="EMBL" id="RCHU02000016">
    <property type="protein sequence ID" value="KAL3569082.1"/>
    <property type="molecule type" value="Genomic_DNA"/>
</dbReference>
<evidence type="ECO:0000313" key="2">
    <source>
        <dbReference type="Proteomes" id="UP000309997"/>
    </source>
</evidence>
<reference evidence="1 2" key="1">
    <citation type="journal article" date="2024" name="Plant Biotechnol. J.">
        <title>Genome and CRISPR/Cas9 system of a widespread forest tree (Populus alba) in the world.</title>
        <authorList>
            <person name="Liu Y.J."/>
            <person name="Jiang P.F."/>
            <person name="Han X.M."/>
            <person name="Li X.Y."/>
            <person name="Wang H.M."/>
            <person name="Wang Y.J."/>
            <person name="Wang X.X."/>
            <person name="Zeng Q.Y."/>
        </authorList>
    </citation>
    <scope>NUCLEOTIDE SEQUENCE [LARGE SCALE GENOMIC DNA]</scope>
    <source>
        <strain evidence="2">cv. PAL-ZL1</strain>
    </source>
</reference>
<keyword evidence="2" id="KW-1185">Reference proteome</keyword>
<sequence length="112" mass="12516">MIDGYCKLGDMDGAESLLREMERKQVVPNVITYSSIINGYTKKGMLDVAVRIMKKMLDQNIMPNAYIYATLIDGHFKAGKQDAAVDLYFKAFQTDCRIIESATPKQARSNGA</sequence>